<dbReference type="EMBL" id="CAXAMM010024658">
    <property type="protein sequence ID" value="CAK9055716.1"/>
    <property type="molecule type" value="Genomic_DNA"/>
</dbReference>
<evidence type="ECO:0000313" key="2">
    <source>
        <dbReference type="EMBL" id="CAK9055716.1"/>
    </source>
</evidence>
<reference evidence="2 3" key="1">
    <citation type="submission" date="2024-02" db="EMBL/GenBank/DDBJ databases">
        <authorList>
            <person name="Chen Y."/>
            <person name="Shah S."/>
            <person name="Dougan E. K."/>
            <person name="Thang M."/>
            <person name="Chan C."/>
        </authorList>
    </citation>
    <scope>NUCLEOTIDE SEQUENCE [LARGE SCALE GENOMIC DNA]</scope>
</reference>
<organism evidence="2 3">
    <name type="scientific">Durusdinium trenchii</name>
    <dbReference type="NCBI Taxonomy" id="1381693"/>
    <lineage>
        <taxon>Eukaryota</taxon>
        <taxon>Sar</taxon>
        <taxon>Alveolata</taxon>
        <taxon>Dinophyceae</taxon>
        <taxon>Suessiales</taxon>
        <taxon>Symbiodiniaceae</taxon>
        <taxon>Durusdinium</taxon>
    </lineage>
</organism>
<keyword evidence="3" id="KW-1185">Reference proteome</keyword>
<name>A0ABP0MWL0_9DINO</name>
<evidence type="ECO:0000313" key="3">
    <source>
        <dbReference type="Proteomes" id="UP001642464"/>
    </source>
</evidence>
<gene>
    <name evidence="2" type="ORF">SCF082_LOCUS30086</name>
</gene>
<accession>A0ABP0MWL0</accession>
<sequence length="1150" mass="128122">MPPPRPDPLPSDPLPPEADQESGRPLHVSELRALEAAVLQEEQFHVVVIAGYLLFCLLAVCRFSDAMHAQDLSISQSGKTVLVEAGTNVHKTAHTKERKTMLLPLVALGHVLDSERSWAVRWMEVRQQQKLDKEEVILPAFSEQRGCWLDRPMSTAEGMLWLRDIVQLRCPSGETLTTHSLKTTLLAWSTMFGVLDFQQRRTLGHHVDAGVASPLTYGRDNVAVLQVAIARMLRAIVAHRFNPDLSRAARIDKEIEVLTAELDENHKLVAYGPLDTDDVSDIEEAEAVEEAVGQAELGGRIYIAAAKANGRIKQHRVSGILHFVGANEKLACGRKVSSFYRNIDSDLNHEWQIGLPEAAIASLQGQNLATFGQFAFVSSFQPGSPDETPFVTALTKVLGEPPSPGDLAGWRRLFFESHTLTMSDLRSRLDRRDDEPPRKLLMPERAERLEAAKTTLVGLTIDSQLEPAHKLVDVVVQQAEESTIRYIPLKDCLSRESELLHNKHEQAIEFKNDGTMRLSKRQKEIRADIGGDLKAKLAMQRLANAFVSSTTPPLVAEYKLITDACPAASCEYRLLRTLPVLKKGVIDGGFDDARGTQVDLSENFDPSQDVYGVFRTPAEFVKAALLAKHPIDAIPQIPDVLVRNVVRVLNDGPALTNAKRKLAVKKVQRLALSLQAGEVELHQSLNPEMQVVLKDKKLLLWKELMTLTDFHDKTLFDEVTKGFNLVGQAAFSEQFPHGFVPMQQTPQELRAKSIWLRKTAAAKCTASLKPDLDAQVWNQTLEECHKGWMRGPFTETQVTAMVGDPYWLATRRFALEQSDKIRLIDDGLASGLNSAFGTSNKLQLLDIDSLVSLLLRIQKLRLKASSGLCLSDGSTIQCHPSPAWEGNLELLGKTLDLKSAYKQLGPNMEDLWTRIIVVYDPHSQEPAYFFDSGHILLRNKEARVASLVGLVDQLLTDEKVPPGVAASLQGQLNFAQEQYMGSVLKPAMQFLGKIAAHGWHVSYKQELAVVHEVVVPENLLRHWKALGNKEQLIAELELFPIVVAFQQLQPLLQRPAAPTEGCHSREIHAEELVDLSAVKHMSLNSAGRLAKDKEYPKWILFETNGMNDEYFGKGTERSTVDALLAEGYELFWGGGYHDTGKRDTVLKRTW</sequence>
<protein>
    <submittedName>
        <fullName evidence="2">Uncharacterized protein</fullName>
    </submittedName>
</protein>
<feature type="compositionally biased region" description="Pro residues" evidence="1">
    <location>
        <begin position="1"/>
        <end position="16"/>
    </location>
</feature>
<dbReference type="Proteomes" id="UP001642464">
    <property type="component" value="Unassembled WGS sequence"/>
</dbReference>
<evidence type="ECO:0000256" key="1">
    <source>
        <dbReference type="SAM" id="MobiDB-lite"/>
    </source>
</evidence>
<comment type="caution">
    <text evidence="2">The sequence shown here is derived from an EMBL/GenBank/DDBJ whole genome shotgun (WGS) entry which is preliminary data.</text>
</comment>
<feature type="region of interest" description="Disordered" evidence="1">
    <location>
        <begin position="1"/>
        <end position="24"/>
    </location>
</feature>
<proteinExistence type="predicted"/>